<dbReference type="Proteomes" id="UP001202479">
    <property type="component" value="Unassembled WGS sequence"/>
</dbReference>
<dbReference type="InterPro" id="IPR023943">
    <property type="entry name" value="Enolase-ppase_E1"/>
</dbReference>
<dbReference type="CDD" id="cd01629">
    <property type="entry name" value="HAD_EP"/>
    <property type="match status" value="1"/>
</dbReference>
<dbReference type="GO" id="GO:0019509">
    <property type="term" value="P:L-methionine salvage from methylthioadenosine"/>
    <property type="evidence" value="ECO:0007669"/>
    <property type="project" value="UniProtKB-UniRule"/>
</dbReference>
<evidence type="ECO:0000256" key="5">
    <source>
        <dbReference type="ARBA" id="ARBA00022842"/>
    </source>
</evidence>
<keyword evidence="6 8" id="KW-0486">Methionine biosynthesis</keyword>
<dbReference type="AlphaFoldDB" id="A0AAI9SZQ4"/>
<dbReference type="SFLD" id="SFLDS00003">
    <property type="entry name" value="Haloacid_Dehalogenase"/>
    <property type="match status" value="1"/>
</dbReference>
<dbReference type="HAMAP" id="MF_03117">
    <property type="entry name" value="Salvage_MtnC_euk"/>
    <property type="match status" value="1"/>
</dbReference>
<comment type="pathway">
    <text evidence="8">Amino-acid biosynthesis; L-methionine biosynthesis via salvage pathway; L-methionine from S-methyl-5-thio-alpha-D-ribose 1-phosphate: step 3/6.</text>
</comment>
<keyword evidence="5 8" id="KW-0460">Magnesium</keyword>
<comment type="similarity">
    <text evidence="8">Belongs to the HAD-like hydrolase superfamily. MasA/MtnC family.</text>
</comment>
<dbReference type="Gene3D" id="3.40.50.1000">
    <property type="entry name" value="HAD superfamily/HAD-like"/>
    <property type="match status" value="1"/>
</dbReference>
<feature type="binding site" evidence="8">
    <location>
        <position position="169"/>
    </location>
    <ligand>
        <name>substrate</name>
    </ligand>
</feature>
<comment type="catalytic activity">
    <reaction evidence="8">
        <text>5-methylsulfanyl-2,3-dioxopentyl phosphate + H2O = 1,2-dihydroxy-5-(methylsulfanyl)pent-1-en-3-one + phosphate</text>
        <dbReference type="Rhea" id="RHEA:21700"/>
        <dbReference type="ChEBI" id="CHEBI:15377"/>
        <dbReference type="ChEBI" id="CHEBI:43474"/>
        <dbReference type="ChEBI" id="CHEBI:49252"/>
        <dbReference type="ChEBI" id="CHEBI:58828"/>
        <dbReference type="EC" id="3.1.3.77"/>
    </reaction>
</comment>
<proteinExistence type="inferred from homology"/>
<dbReference type="InterPro" id="IPR027511">
    <property type="entry name" value="ENOPH1_eukaryotes"/>
</dbReference>
<dbReference type="SFLD" id="SFLDG01129">
    <property type="entry name" value="C1.5:_HAD__Beta-PGM__Phosphata"/>
    <property type="match status" value="1"/>
</dbReference>
<keyword evidence="4 8" id="KW-0378">Hydrolase</keyword>
<dbReference type="SFLD" id="SFLDG01133">
    <property type="entry name" value="C1.5.4:_Enolase-phosphatase_Li"/>
    <property type="match status" value="1"/>
</dbReference>
<dbReference type="InterPro" id="IPR036412">
    <property type="entry name" value="HAD-like_sf"/>
</dbReference>
<comment type="function">
    <text evidence="8">Bifunctional enzyme that catalyzes the enolization of 2,3-diketo-5-methylthiopentyl-1-phosphate (DK-MTP-1-P) into the intermediate 2-hydroxy-3-keto-5-methylthiopentenyl-1-phosphate (HK-MTPenyl-1-P), which is then dephosphorylated to form the acireductone 1,2-dihydroxy-3-keto-5-methylthiopentene (DHK-MTPene).</text>
</comment>
<dbReference type="GO" id="GO:0043874">
    <property type="term" value="F:acireductone synthase activity"/>
    <property type="evidence" value="ECO:0007669"/>
    <property type="project" value="UniProtKB-EC"/>
</dbReference>
<dbReference type="GO" id="GO:0005737">
    <property type="term" value="C:cytoplasm"/>
    <property type="evidence" value="ECO:0007669"/>
    <property type="project" value="UniProtKB-SubCell"/>
</dbReference>
<feature type="binding site" evidence="8">
    <location>
        <position position="9"/>
    </location>
    <ligand>
        <name>Mg(2+)</name>
        <dbReference type="ChEBI" id="CHEBI:18420"/>
    </ligand>
</feature>
<keyword evidence="10" id="KW-1185">Reference proteome</keyword>
<comment type="subunit">
    <text evidence="8">Monomer.</text>
</comment>
<dbReference type="EMBL" id="JAHUZD010000027">
    <property type="protein sequence ID" value="KAI3405762.2"/>
    <property type="molecule type" value="Genomic_DNA"/>
</dbReference>
<comment type="caution">
    <text evidence="9">The sequence shown here is derived from an EMBL/GenBank/DDBJ whole genome shotgun (WGS) entry which is preliminary data.</text>
</comment>
<dbReference type="NCBIfam" id="TIGR01691">
    <property type="entry name" value="enolase-ppase"/>
    <property type="match status" value="1"/>
</dbReference>
<keyword evidence="1 8" id="KW-0963">Cytoplasm</keyword>
<keyword evidence="3 8" id="KW-0479">Metal-binding</keyword>
<dbReference type="InterPro" id="IPR023214">
    <property type="entry name" value="HAD_sf"/>
</dbReference>
<comment type="subcellular location">
    <subcellularLocation>
        <location evidence="8">Cytoplasm</location>
    </subcellularLocation>
    <subcellularLocation>
        <location evidence="8">Nucleus</location>
    </subcellularLocation>
</comment>
<dbReference type="GO" id="GO:0000287">
    <property type="term" value="F:magnesium ion binding"/>
    <property type="evidence" value="ECO:0007669"/>
    <property type="project" value="UniProtKB-UniRule"/>
</dbReference>
<evidence type="ECO:0000256" key="3">
    <source>
        <dbReference type="ARBA" id="ARBA00022723"/>
    </source>
</evidence>
<evidence type="ECO:0000256" key="1">
    <source>
        <dbReference type="ARBA" id="ARBA00022490"/>
    </source>
</evidence>
<organism evidence="9 10">
    <name type="scientific">Candida oxycetoniae</name>
    <dbReference type="NCBI Taxonomy" id="497107"/>
    <lineage>
        <taxon>Eukaryota</taxon>
        <taxon>Fungi</taxon>
        <taxon>Dikarya</taxon>
        <taxon>Ascomycota</taxon>
        <taxon>Saccharomycotina</taxon>
        <taxon>Pichiomycetes</taxon>
        <taxon>Debaryomycetaceae</taxon>
        <taxon>Candida/Lodderomyces clade</taxon>
        <taxon>Candida</taxon>
    </lineage>
</organism>
<dbReference type="SUPFAM" id="SSF56784">
    <property type="entry name" value="HAD-like"/>
    <property type="match status" value="1"/>
</dbReference>
<feature type="binding site" evidence="8">
    <location>
        <position position="11"/>
    </location>
    <ligand>
        <name>Mg(2+)</name>
        <dbReference type="ChEBI" id="CHEBI:18420"/>
    </ligand>
</feature>
<evidence type="ECO:0000256" key="2">
    <source>
        <dbReference type="ARBA" id="ARBA00022605"/>
    </source>
</evidence>
<evidence type="ECO:0000256" key="8">
    <source>
        <dbReference type="HAMAP-Rule" id="MF_03117"/>
    </source>
</evidence>
<keyword evidence="7 8" id="KW-0539">Nucleus</keyword>
<keyword evidence="2 8" id="KW-0028">Amino-acid biosynthesis</keyword>
<sequence length="241" mass="26791">MSIDTVVLDIEGTICPISYVKEILFPYFVAKLPSCLDSIEFPLDKASNDLVVKTLTQLSPDITTSAKSTFDYLKKLVDNDVKDPVLKSLQGLVWKQGYLSGELKSPIYKDSIEFIQDFPNTSQKKIYIYSSGSINAQKLLFSHVDNGDNTIDLNPQLSGYFDITTAGFKQEPCSYSKIIEKINKRGKQSSILFLSDNINEVKAAIQAGMQSFIVVRDGNAPIPENELSSHKVIHSLAQLDL</sequence>
<gene>
    <name evidence="8" type="primary">UTR4</name>
    <name evidence="9" type="ORF">KGF56_001369</name>
</gene>
<dbReference type="GO" id="GO:0005634">
    <property type="term" value="C:nucleus"/>
    <property type="evidence" value="ECO:0007669"/>
    <property type="project" value="UniProtKB-SubCell"/>
</dbReference>
<dbReference type="Pfam" id="PF00702">
    <property type="entry name" value="Hydrolase"/>
    <property type="match status" value="1"/>
</dbReference>
<comment type="pathway">
    <text evidence="8">Amino-acid biosynthesis; L-methionine biosynthesis via salvage pathway; L-methionine from S-methyl-5-thio-alpha-D-ribose 1-phosphate: step 4/6.</text>
</comment>
<evidence type="ECO:0000256" key="7">
    <source>
        <dbReference type="ARBA" id="ARBA00023242"/>
    </source>
</evidence>
<dbReference type="PANTHER" id="PTHR20371">
    <property type="entry name" value="ENOLASE-PHOSPHATASE E1"/>
    <property type="match status" value="1"/>
</dbReference>
<comment type="cofactor">
    <cofactor evidence="8">
        <name>Mg(2+)</name>
        <dbReference type="ChEBI" id="CHEBI:18420"/>
    </cofactor>
    <text evidence="8">Binds 1 Mg(2+) ion per subunit.</text>
</comment>
<evidence type="ECO:0000256" key="6">
    <source>
        <dbReference type="ARBA" id="ARBA00023167"/>
    </source>
</evidence>
<feature type="binding site" evidence="8">
    <location>
        <begin position="130"/>
        <end position="131"/>
    </location>
    <ligand>
        <name>substrate</name>
    </ligand>
</feature>
<reference evidence="9" key="1">
    <citation type="journal article" date="2022" name="DNA Res.">
        <title>Genome analysis of five recently described species of the CUG-Ser clade uncovers Candida theae as a new hybrid lineage with pathogenic potential in the Candida parapsilosis species complex.</title>
        <authorList>
            <person name="Mixao V."/>
            <person name="Del Olmo V."/>
            <person name="Hegedusova E."/>
            <person name="Saus E."/>
            <person name="Pryszcz L."/>
            <person name="Cillingova A."/>
            <person name="Nosek J."/>
            <person name="Gabaldon T."/>
        </authorList>
    </citation>
    <scope>NUCLEOTIDE SEQUENCE</scope>
    <source>
        <strain evidence="9">CBS 10844</strain>
    </source>
</reference>
<accession>A0AAI9SZQ4</accession>
<dbReference type="PANTHER" id="PTHR20371:SF1">
    <property type="entry name" value="ENOLASE-PHOSPHATASE E1"/>
    <property type="match status" value="1"/>
</dbReference>
<name>A0AAI9SZQ4_9ASCO</name>
<evidence type="ECO:0000256" key="4">
    <source>
        <dbReference type="ARBA" id="ARBA00022801"/>
    </source>
</evidence>
<dbReference type="EC" id="3.1.3.77" evidence="8"/>
<evidence type="ECO:0000313" key="9">
    <source>
        <dbReference type="EMBL" id="KAI3405762.2"/>
    </source>
</evidence>
<feature type="binding site" evidence="8">
    <location>
        <position position="196"/>
    </location>
    <ligand>
        <name>Mg(2+)</name>
        <dbReference type="ChEBI" id="CHEBI:18420"/>
    </ligand>
</feature>
<protein>
    <recommendedName>
        <fullName evidence="8">Enolase-phosphatase E1</fullName>
        <ecNumber evidence="8">3.1.3.77</ecNumber>
    </recommendedName>
    <alternativeName>
        <fullName evidence="8">2,3-diketo-5-methylthio-1-phosphopentane phosphatase</fullName>
    </alternativeName>
</protein>
<dbReference type="Gene3D" id="1.10.720.60">
    <property type="match status" value="1"/>
</dbReference>
<evidence type="ECO:0000313" key="10">
    <source>
        <dbReference type="Proteomes" id="UP001202479"/>
    </source>
</evidence>